<feature type="chain" id="PRO_5037485771" evidence="1">
    <location>
        <begin position="21"/>
        <end position="530"/>
    </location>
</feature>
<evidence type="ECO:0000313" key="3">
    <source>
        <dbReference type="Proteomes" id="UP000650081"/>
    </source>
</evidence>
<dbReference type="Gene3D" id="2.60.40.4070">
    <property type="match status" value="1"/>
</dbReference>
<dbReference type="Proteomes" id="UP000650081">
    <property type="component" value="Unassembled WGS sequence"/>
</dbReference>
<dbReference type="RefSeq" id="WP_187466681.1">
    <property type="nucleotide sequence ID" value="NZ_JACSIT010000100.1"/>
</dbReference>
<dbReference type="InterPro" id="IPR011050">
    <property type="entry name" value="Pectin_lyase_fold/virulence"/>
</dbReference>
<proteinExistence type="predicted"/>
<organism evidence="2 3">
    <name type="scientific">Neolewinella lacunae</name>
    <dbReference type="NCBI Taxonomy" id="1517758"/>
    <lineage>
        <taxon>Bacteria</taxon>
        <taxon>Pseudomonadati</taxon>
        <taxon>Bacteroidota</taxon>
        <taxon>Saprospiria</taxon>
        <taxon>Saprospirales</taxon>
        <taxon>Lewinellaceae</taxon>
        <taxon>Neolewinella</taxon>
    </lineage>
</organism>
<sequence length="530" mass="59121">MTRFYAFLLTLLCCSVALTAQSVVVPANLTTAGGFSFTDLDSYIDADTTATGERAHDTYLLEAGGIYFFTKVNRWTYDVTLRATGDIEALGRPLVDRRDPTGGSNRVDFYRGSGSFYWDGIYLIMGDEGPNAASYETAPFRPEGFKKTYSWNNCIIEKCRQGTIRSEGDSVKVFVTNSLIRNFGDYERQQGNGRIVDLRTNFGDTVVIKNNVIHNILDRIYIGFRQRGLNYFEFSRNTVFNHVGRHGFIQMRNTKETVIKDNFIQNPSIIGSSPFLANEQINFRNQKNFLFTLDTLVEGGSVTMLNNNIHYTDDVLNHYATFDSVTKPDYYSPVFLQALTNDVADADFEEVLELGAVPDRQPLIDYSREAILYKDSIGITNIMVEDSLFAVGTDYDRGYLFDFERFNPCYDPASVSATAATDGGSVGATSFCSELVNSVPEAYNTTLKLTAAPNPAREEVTFAYDLSVAGKVDLSVYNTNGALVANVVSAHQGAGLQRITWNGLNTLSAGMYFAYIRTPQGRMYVKIFKQ</sequence>
<evidence type="ECO:0000256" key="1">
    <source>
        <dbReference type="SAM" id="SignalP"/>
    </source>
</evidence>
<keyword evidence="1" id="KW-0732">Signal</keyword>
<keyword evidence="3" id="KW-1185">Reference proteome</keyword>
<dbReference type="Gene3D" id="2.160.20.10">
    <property type="entry name" value="Single-stranded right-handed beta-helix, Pectin lyase-like"/>
    <property type="match status" value="1"/>
</dbReference>
<dbReference type="SUPFAM" id="SSF51126">
    <property type="entry name" value="Pectin lyase-like"/>
    <property type="match status" value="1"/>
</dbReference>
<protein>
    <submittedName>
        <fullName evidence="2">T9SS type A sorting domain-containing protein</fullName>
    </submittedName>
</protein>
<comment type="caution">
    <text evidence="2">The sequence shown here is derived from an EMBL/GenBank/DDBJ whole genome shotgun (WGS) entry which is preliminary data.</text>
</comment>
<reference evidence="2" key="1">
    <citation type="submission" date="2020-08" db="EMBL/GenBank/DDBJ databases">
        <title>Lewinella bacteria from marine environments.</title>
        <authorList>
            <person name="Zhong Y."/>
        </authorList>
    </citation>
    <scope>NUCLEOTIDE SEQUENCE</scope>
    <source>
        <strain evidence="2">KCTC 42187</strain>
    </source>
</reference>
<evidence type="ECO:0000313" key="2">
    <source>
        <dbReference type="EMBL" id="MBC6994612.1"/>
    </source>
</evidence>
<feature type="signal peptide" evidence="1">
    <location>
        <begin position="1"/>
        <end position="20"/>
    </location>
</feature>
<dbReference type="InterPro" id="IPR026444">
    <property type="entry name" value="Secre_tail"/>
</dbReference>
<dbReference type="AlphaFoldDB" id="A0A923PQ04"/>
<name>A0A923PQ04_9BACT</name>
<dbReference type="NCBIfam" id="TIGR04183">
    <property type="entry name" value="Por_Secre_tail"/>
    <property type="match status" value="1"/>
</dbReference>
<accession>A0A923PQ04</accession>
<gene>
    <name evidence="2" type="ORF">H9S92_10590</name>
</gene>
<dbReference type="InterPro" id="IPR012334">
    <property type="entry name" value="Pectin_lyas_fold"/>
</dbReference>
<dbReference type="EMBL" id="JACSIT010000100">
    <property type="protein sequence ID" value="MBC6994612.1"/>
    <property type="molecule type" value="Genomic_DNA"/>
</dbReference>